<accession>A0A6B8RJE7</accession>
<organism evidence="1 2">
    <name type="scientific">Paenibacillus psychroresistens</name>
    <dbReference type="NCBI Taxonomy" id="1778678"/>
    <lineage>
        <taxon>Bacteria</taxon>
        <taxon>Bacillati</taxon>
        <taxon>Bacillota</taxon>
        <taxon>Bacilli</taxon>
        <taxon>Bacillales</taxon>
        <taxon>Paenibacillaceae</taxon>
        <taxon>Paenibacillus</taxon>
    </lineage>
</organism>
<reference evidence="2" key="1">
    <citation type="submission" date="2018-11" db="EMBL/GenBank/DDBJ databases">
        <title>Complete genome sequence of Paenibacillus sp. ML311-T8.</title>
        <authorList>
            <person name="Nam Y.-D."/>
            <person name="Kang J."/>
            <person name="Chung W.-H."/>
            <person name="Park Y.S."/>
        </authorList>
    </citation>
    <scope>NUCLEOTIDE SEQUENCE [LARGE SCALE GENOMIC DNA]</scope>
    <source>
        <strain evidence="2">ML311-T8</strain>
    </source>
</reference>
<sequence>MKHGLKFVDEFPVFGDVLEKLYLKRELDNWYSSICQQEVVIPLEINAIPNVLDIDIRERYSPSTEVFINSKKVLGEGSFMFEQEVQIRISKIIPVYSMEFCYGIRHNTIISQINTWGPPQTEFLINAQEIITKLFASNGYILLGEQYDLYDTVFDWKKLKSIDPVNRRLTLGDAVFVDILDLCL</sequence>
<dbReference type="AlphaFoldDB" id="A0A6B8RJE7"/>
<evidence type="ECO:0000313" key="2">
    <source>
        <dbReference type="Proteomes" id="UP000426246"/>
    </source>
</evidence>
<dbReference type="KEGG" id="ppsc:EHS13_13695"/>
<keyword evidence="2" id="KW-1185">Reference proteome</keyword>
<dbReference type="Proteomes" id="UP000426246">
    <property type="component" value="Chromosome"/>
</dbReference>
<name>A0A6B8RJE7_9BACL</name>
<dbReference type="EMBL" id="CP034235">
    <property type="protein sequence ID" value="QGQ95854.1"/>
    <property type="molecule type" value="Genomic_DNA"/>
</dbReference>
<evidence type="ECO:0000313" key="1">
    <source>
        <dbReference type="EMBL" id="QGQ95854.1"/>
    </source>
</evidence>
<proteinExistence type="predicted"/>
<protein>
    <submittedName>
        <fullName evidence="1">Uncharacterized protein</fullName>
    </submittedName>
</protein>
<gene>
    <name evidence="1" type="ORF">EHS13_13695</name>
</gene>
<dbReference type="OrthoDB" id="2617312at2"/>
<dbReference type="RefSeq" id="WP_155700889.1">
    <property type="nucleotide sequence ID" value="NZ_CP034235.1"/>
</dbReference>